<dbReference type="GO" id="GO:0008270">
    <property type="term" value="F:zinc ion binding"/>
    <property type="evidence" value="ECO:0007669"/>
    <property type="project" value="UniProtKB-KW"/>
</dbReference>
<sequence>MEGDEEMALDLMEGQGSVGMVEPADTRVFSCMFCPRKFYSSQALGGHQNAHKKERIAARKAQRASEHRLCNIAASPVLPQFVIPLNHHQLGSYSNSGICINTHASNLGYIPAPQPFPATQFGSNGAPRFTYGVYAGNTTSISAGVATAAAASNGVPSTSWNKYGLDQQAGYYNWPTNYKGNTVYTGESTITAAHKNQNMEITDENNNDQELDLSLHL</sequence>
<evidence type="ECO:0000313" key="8">
    <source>
        <dbReference type="EMBL" id="PIA36150.1"/>
    </source>
</evidence>
<evidence type="ECO:0000256" key="4">
    <source>
        <dbReference type="ARBA" id="ARBA00022833"/>
    </source>
</evidence>
<dbReference type="PANTHER" id="PTHR47287">
    <property type="entry name" value="C2H2 AND C2HC ZINC FINGERS SUPERFAMILY PROTEIN"/>
    <property type="match status" value="1"/>
</dbReference>
<dbReference type="Proteomes" id="UP000230069">
    <property type="component" value="Unassembled WGS sequence"/>
</dbReference>
<dbReference type="OrthoDB" id="1915958at2759"/>
<keyword evidence="4" id="KW-0862">Zinc</keyword>
<evidence type="ECO:0000256" key="3">
    <source>
        <dbReference type="ARBA" id="ARBA00022771"/>
    </source>
</evidence>
<keyword evidence="9" id="KW-1185">Reference proteome</keyword>
<dbReference type="PANTHER" id="PTHR47287:SF15">
    <property type="entry name" value="ZINC FINGER PROTEIN 3-LIKE"/>
    <property type="match status" value="1"/>
</dbReference>
<feature type="domain" description="C2H2-type" evidence="7">
    <location>
        <begin position="29"/>
        <end position="56"/>
    </location>
</feature>
<evidence type="ECO:0000256" key="1">
    <source>
        <dbReference type="ARBA" id="ARBA00004123"/>
    </source>
</evidence>
<evidence type="ECO:0000259" key="7">
    <source>
        <dbReference type="PROSITE" id="PS50157"/>
    </source>
</evidence>
<name>A0A2G5CY53_AQUCA</name>
<evidence type="ECO:0000256" key="5">
    <source>
        <dbReference type="ARBA" id="ARBA00023242"/>
    </source>
</evidence>
<dbReference type="InterPro" id="IPR044246">
    <property type="entry name" value="ZFP3-like"/>
</dbReference>
<dbReference type="GO" id="GO:0009788">
    <property type="term" value="P:negative regulation of abscisic acid-activated signaling pathway"/>
    <property type="evidence" value="ECO:0007669"/>
    <property type="project" value="InterPro"/>
</dbReference>
<keyword evidence="2" id="KW-0479">Metal-binding</keyword>
<proteinExistence type="predicted"/>
<dbReference type="SUPFAM" id="SSF57667">
    <property type="entry name" value="beta-beta-alpha zinc fingers"/>
    <property type="match status" value="1"/>
</dbReference>
<evidence type="ECO:0000256" key="6">
    <source>
        <dbReference type="PROSITE-ProRule" id="PRU00042"/>
    </source>
</evidence>
<comment type="subcellular location">
    <subcellularLocation>
        <location evidence="1">Nucleus</location>
    </subcellularLocation>
</comment>
<keyword evidence="5" id="KW-0539">Nucleus</keyword>
<dbReference type="PROSITE" id="PS00028">
    <property type="entry name" value="ZINC_FINGER_C2H2_1"/>
    <property type="match status" value="1"/>
</dbReference>
<dbReference type="Gene3D" id="3.30.160.60">
    <property type="entry name" value="Classic Zinc Finger"/>
    <property type="match status" value="1"/>
</dbReference>
<keyword evidence="3 6" id="KW-0863">Zinc-finger</keyword>
<evidence type="ECO:0000256" key="2">
    <source>
        <dbReference type="ARBA" id="ARBA00022723"/>
    </source>
</evidence>
<dbReference type="GO" id="GO:0005634">
    <property type="term" value="C:nucleus"/>
    <property type="evidence" value="ECO:0007669"/>
    <property type="project" value="UniProtKB-SubCell"/>
</dbReference>
<dbReference type="InterPro" id="IPR036236">
    <property type="entry name" value="Znf_C2H2_sf"/>
</dbReference>
<reference evidence="8 9" key="1">
    <citation type="submission" date="2017-09" db="EMBL/GenBank/DDBJ databases">
        <title>WGS assembly of Aquilegia coerulea Goldsmith.</title>
        <authorList>
            <person name="Hodges S."/>
            <person name="Kramer E."/>
            <person name="Nordborg M."/>
            <person name="Tomkins J."/>
            <person name="Borevitz J."/>
            <person name="Derieg N."/>
            <person name="Yan J."/>
            <person name="Mihaltcheva S."/>
            <person name="Hayes R.D."/>
            <person name="Rokhsar D."/>
        </authorList>
    </citation>
    <scope>NUCLEOTIDE SEQUENCE [LARGE SCALE GENOMIC DNA]</scope>
    <source>
        <strain evidence="9">cv. Goldsmith</strain>
    </source>
</reference>
<dbReference type="InterPro" id="IPR013087">
    <property type="entry name" value="Znf_C2H2_type"/>
</dbReference>
<organism evidence="8 9">
    <name type="scientific">Aquilegia coerulea</name>
    <name type="common">Rocky mountain columbine</name>
    <dbReference type="NCBI Taxonomy" id="218851"/>
    <lineage>
        <taxon>Eukaryota</taxon>
        <taxon>Viridiplantae</taxon>
        <taxon>Streptophyta</taxon>
        <taxon>Embryophyta</taxon>
        <taxon>Tracheophyta</taxon>
        <taxon>Spermatophyta</taxon>
        <taxon>Magnoliopsida</taxon>
        <taxon>Ranunculales</taxon>
        <taxon>Ranunculaceae</taxon>
        <taxon>Thalictroideae</taxon>
        <taxon>Aquilegia</taxon>
    </lineage>
</organism>
<accession>A0A2G5CY53</accession>
<protein>
    <recommendedName>
        <fullName evidence="7">C2H2-type domain-containing protein</fullName>
    </recommendedName>
</protein>
<evidence type="ECO:0000313" key="9">
    <source>
        <dbReference type="Proteomes" id="UP000230069"/>
    </source>
</evidence>
<dbReference type="PROSITE" id="PS50157">
    <property type="entry name" value="ZINC_FINGER_C2H2_2"/>
    <property type="match status" value="1"/>
</dbReference>
<dbReference type="EMBL" id="KZ305051">
    <property type="protein sequence ID" value="PIA36150.1"/>
    <property type="molecule type" value="Genomic_DNA"/>
</dbReference>
<dbReference type="InParanoid" id="A0A2G5CY53"/>
<dbReference type="AlphaFoldDB" id="A0A2G5CY53"/>
<gene>
    <name evidence="8" type="ORF">AQUCO_03400217v1</name>
</gene>